<organism evidence="1">
    <name type="scientific">marine metagenome</name>
    <dbReference type="NCBI Taxonomy" id="408172"/>
    <lineage>
        <taxon>unclassified sequences</taxon>
        <taxon>metagenomes</taxon>
        <taxon>ecological metagenomes</taxon>
    </lineage>
</organism>
<reference evidence="1" key="1">
    <citation type="submission" date="2018-05" db="EMBL/GenBank/DDBJ databases">
        <authorList>
            <person name="Lanie J.A."/>
            <person name="Ng W.-L."/>
            <person name="Kazmierczak K.M."/>
            <person name="Andrzejewski T.M."/>
            <person name="Davidsen T.M."/>
            <person name="Wayne K.J."/>
            <person name="Tettelin H."/>
            <person name="Glass J.I."/>
            <person name="Rusch D."/>
            <person name="Podicherti R."/>
            <person name="Tsui H.-C.T."/>
            <person name="Winkler M.E."/>
        </authorList>
    </citation>
    <scope>NUCLEOTIDE SEQUENCE</scope>
</reference>
<evidence type="ECO:0000313" key="1">
    <source>
        <dbReference type="EMBL" id="SVC85910.1"/>
    </source>
</evidence>
<dbReference type="PANTHER" id="PTHR37421:SF1">
    <property type="entry name" value="UPF0260 PROTEIN YCGN"/>
    <property type="match status" value="1"/>
</dbReference>
<dbReference type="InterPro" id="IPR008228">
    <property type="entry name" value="UCP006173"/>
</dbReference>
<sequence length="67" mass="7473">MADNTTVPGDKPYWESKSLDQMTREEWESLCDGCAKCCLHKLEDIATGELAFTNVACRLLDIDACNC</sequence>
<gene>
    <name evidence="1" type="ORF">METZ01_LOCUS338764</name>
</gene>
<accession>A0A382QLW5</accession>
<feature type="non-terminal residue" evidence="1">
    <location>
        <position position="67"/>
    </location>
</feature>
<dbReference type="EMBL" id="UINC01115120">
    <property type="protein sequence ID" value="SVC85910.1"/>
    <property type="molecule type" value="Genomic_DNA"/>
</dbReference>
<dbReference type="AlphaFoldDB" id="A0A382QLW5"/>
<name>A0A382QLW5_9ZZZZ</name>
<proteinExistence type="predicted"/>
<dbReference type="PANTHER" id="PTHR37421">
    <property type="entry name" value="UPF0260 PROTEIN YCGN"/>
    <property type="match status" value="1"/>
</dbReference>
<protein>
    <submittedName>
        <fullName evidence="1">Uncharacterized protein</fullName>
    </submittedName>
</protein>